<name>K9TMY6_9CYAN</name>
<dbReference type="Proteomes" id="UP000010367">
    <property type="component" value="Chromosome"/>
</dbReference>
<dbReference type="KEGG" id="oac:Oscil6304_3970"/>
<reference evidence="1 2" key="1">
    <citation type="submission" date="2012-06" db="EMBL/GenBank/DDBJ databases">
        <title>Finished chromosome of genome of Oscillatoria acuminata PCC 6304.</title>
        <authorList>
            <consortium name="US DOE Joint Genome Institute"/>
            <person name="Gugger M."/>
            <person name="Coursin T."/>
            <person name="Rippka R."/>
            <person name="Tandeau De Marsac N."/>
            <person name="Huntemann M."/>
            <person name="Wei C.-L."/>
            <person name="Han J."/>
            <person name="Detter J.C."/>
            <person name="Han C."/>
            <person name="Tapia R."/>
            <person name="Davenport K."/>
            <person name="Daligault H."/>
            <person name="Erkkila T."/>
            <person name="Gu W."/>
            <person name="Munk A.C.C."/>
            <person name="Teshima H."/>
            <person name="Xu Y."/>
            <person name="Chain P."/>
            <person name="Chen A."/>
            <person name="Krypides N."/>
            <person name="Mavromatis K."/>
            <person name="Markowitz V."/>
            <person name="Szeto E."/>
            <person name="Ivanova N."/>
            <person name="Mikhailova N."/>
            <person name="Ovchinnikova G."/>
            <person name="Pagani I."/>
            <person name="Pati A."/>
            <person name="Goodwin L."/>
            <person name="Peters L."/>
            <person name="Pitluck S."/>
            <person name="Woyke T."/>
            <person name="Kerfeld C."/>
        </authorList>
    </citation>
    <scope>NUCLEOTIDE SEQUENCE [LARGE SCALE GENOMIC DNA]</scope>
    <source>
        <strain evidence="1 2">PCC 6304</strain>
    </source>
</reference>
<dbReference type="AlphaFoldDB" id="K9TMY6"/>
<accession>K9TMY6</accession>
<protein>
    <submittedName>
        <fullName evidence="1">Uncharacterized protein</fullName>
    </submittedName>
</protein>
<evidence type="ECO:0000313" key="2">
    <source>
        <dbReference type="Proteomes" id="UP000010367"/>
    </source>
</evidence>
<dbReference type="EMBL" id="CP003607">
    <property type="protein sequence ID" value="AFY83511.1"/>
    <property type="molecule type" value="Genomic_DNA"/>
</dbReference>
<dbReference type="InParanoid" id="K9TMY6"/>
<organism evidence="1 2">
    <name type="scientific">Oscillatoria acuminata PCC 6304</name>
    <dbReference type="NCBI Taxonomy" id="56110"/>
    <lineage>
        <taxon>Bacteria</taxon>
        <taxon>Bacillati</taxon>
        <taxon>Cyanobacteriota</taxon>
        <taxon>Cyanophyceae</taxon>
        <taxon>Oscillatoriophycideae</taxon>
        <taxon>Oscillatoriales</taxon>
        <taxon>Oscillatoriaceae</taxon>
        <taxon>Oscillatoria</taxon>
    </lineage>
</organism>
<sequence>MGSFSAIAQVLLEKTASPRIDLPSDRGITPRGSSTLKVFISQKLPGFNPRTIAVKLPKLRQGDRQCL</sequence>
<dbReference type="HOGENOM" id="CLU_2808271_0_0_3"/>
<keyword evidence="2" id="KW-1185">Reference proteome</keyword>
<proteinExistence type="predicted"/>
<evidence type="ECO:0000313" key="1">
    <source>
        <dbReference type="EMBL" id="AFY83511.1"/>
    </source>
</evidence>
<gene>
    <name evidence="1" type="ORF">Oscil6304_3970</name>
</gene>